<dbReference type="AlphaFoldDB" id="A0A182IHR4"/>
<accession>A0A182IHR4</accession>
<feature type="compositionally biased region" description="Low complexity" evidence="1">
    <location>
        <begin position="106"/>
        <end position="115"/>
    </location>
</feature>
<feature type="compositionally biased region" description="Polar residues" evidence="1">
    <location>
        <begin position="43"/>
        <end position="52"/>
    </location>
</feature>
<dbReference type="EnsemblMetazoa" id="AARA014988-RA">
    <property type="protein sequence ID" value="AARA014988-PA"/>
    <property type="gene ID" value="AARA014988"/>
</dbReference>
<feature type="region of interest" description="Disordered" evidence="1">
    <location>
        <begin position="34"/>
        <end position="65"/>
    </location>
</feature>
<keyword evidence="3" id="KW-1185">Reference proteome</keyword>
<evidence type="ECO:0008006" key="4">
    <source>
        <dbReference type="Google" id="ProtNLM"/>
    </source>
</evidence>
<reference evidence="2" key="1">
    <citation type="submission" date="2022-08" db="UniProtKB">
        <authorList>
            <consortium name="EnsemblMetazoa"/>
        </authorList>
    </citation>
    <scope>IDENTIFICATION</scope>
    <source>
        <strain evidence="2">Dongola</strain>
    </source>
</reference>
<name>A0A182IHR4_ANOAR</name>
<organism evidence="2 3">
    <name type="scientific">Anopheles arabiensis</name>
    <name type="common">Mosquito</name>
    <dbReference type="NCBI Taxonomy" id="7173"/>
    <lineage>
        <taxon>Eukaryota</taxon>
        <taxon>Metazoa</taxon>
        <taxon>Ecdysozoa</taxon>
        <taxon>Arthropoda</taxon>
        <taxon>Hexapoda</taxon>
        <taxon>Insecta</taxon>
        <taxon>Pterygota</taxon>
        <taxon>Neoptera</taxon>
        <taxon>Endopterygota</taxon>
        <taxon>Diptera</taxon>
        <taxon>Nematocera</taxon>
        <taxon>Culicoidea</taxon>
        <taxon>Culicidae</taxon>
        <taxon>Anophelinae</taxon>
        <taxon>Anopheles</taxon>
    </lineage>
</organism>
<evidence type="ECO:0000313" key="3">
    <source>
        <dbReference type="Proteomes" id="UP000075840"/>
    </source>
</evidence>
<evidence type="ECO:0000313" key="2">
    <source>
        <dbReference type="EnsemblMetazoa" id="AARA014988-PA"/>
    </source>
</evidence>
<feature type="region of interest" description="Disordered" evidence="1">
    <location>
        <begin position="81"/>
        <end position="115"/>
    </location>
</feature>
<sequence>MQCGKGTRTHAVPGGALYYGGEVVMPPRRQLQCPKRAKVSCRPGSSTTSNSNARRKGEGSSRPGCIVTKGRGYHAALDATSLASASAPGSGQQERVKEGRGSMPPSINNSSNSVTVSSQVGMGARWSCRPGYSFVREKGESLCRPWFIFSTAATRSSSPTRSKGATAGQEKAWVHAASPPPLITVEDRARLRVMAGPFLPVAVG</sequence>
<dbReference type="Proteomes" id="UP000075840">
    <property type="component" value="Unassembled WGS sequence"/>
</dbReference>
<dbReference type="VEuPathDB" id="VectorBase:AARA014988"/>
<dbReference type="EMBL" id="APCN01007392">
    <property type="status" value="NOT_ANNOTATED_CDS"/>
    <property type="molecule type" value="Genomic_DNA"/>
</dbReference>
<proteinExistence type="predicted"/>
<evidence type="ECO:0000256" key="1">
    <source>
        <dbReference type="SAM" id="MobiDB-lite"/>
    </source>
</evidence>
<protein>
    <recommendedName>
        <fullName evidence="4">Sushi domain-containing protein</fullName>
    </recommendedName>
</protein>